<dbReference type="PROSITE" id="PS50011">
    <property type="entry name" value="PROTEIN_KINASE_DOM"/>
    <property type="match status" value="1"/>
</dbReference>
<dbReference type="Pfam" id="PF00069">
    <property type="entry name" value="Pkinase"/>
    <property type="match status" value="1"/>
</dbReference>
<name>A0A9N8WRM6_9GLOM</name>
<dbReference type="PANTHER" id="PTHR44329">
    <property type="entry name" value="SERINE/THREONINE-PROTEIN KINASE TNNI3K-RELATED"/>
    <property type="match status" value="1"/>
</dbReference>
<accession>A0A9N8WRM6</accession>
<dbReference type="InterPro" id="IPR011009">
    <property type="entry name" value="Kinase-like_dom_sf"/>
</dbReference>
<keyword evidence="2" id="KW-0067">ATP-binding</keyword>
<dbReference type="GO" id="GO:0004674">
    <property type="term" value="F:protein serine/threonine kinase activity"/>
    <property type="evidence" value="ECO:0007669"/>
    <property type="project" value="TreeGrafter"/>
</dbReference>
<evidence type="ECO:0000313" key="5">
    <source>
        <dbReference type="Proteomes" id="UP000789405"/>
    </source>
</evidence>
<keyword evidence="5" id="KW-1185">Reference proteome</keyword>
<dbReference type="PANTHER" id="PTHR44329:SF298">
    <property type="entry name" value="MIXED LINEAGE KINASE DOMAIN-LIKE PROTEIN"/>
    <property type="match status" value="1"/>
</dbReference>
<comment type="caution">
    <text evidence="4">The sequence shown here is derived from an EMBL/GenBank/DDBJ whole genome shotgun (WGS) entry which is preliminary data.</text>
</comment>
<evidence type="ECO:0000259" key="3">
    <source>
        <dbReference type="PROSITE" id="PS50011"/>
    </source>
</evidence>
<protein>
    <submittedName>
        <fullName evidence="4">25138_t:CDS:1</fullName>
    </submittedName>
</protein>
<keyword evidence="1" id="KW-0547">Nucleotide-binding</keyword>
<dbReference type="Proteomes" id="UP000789405">
    <property type="component" value="Unassembled WGS sequence"/>
</dbReference>
<dbReference type="EMBL" id="CAJVPY010000834">
    <property type="protein sequence ID" value="CAG8494265.1"/>
    <property type="molecule type" value="Genomic_DNA"/>
</dbReference>
<evidence type="ECO:0000256" key="2">
    <source>
        <dbReference type="ARBA" id="ARBA00022840"/>
    </source>
</evidence>
<dbReference type="InterPro" id="IPR051681">
    <property type="entry name" value="Ser/Thr_Kinases-Pseudokinases"/>
</dbReference>
<dbReference type="GO" id="GO:0005524">
    <property type="term" value="F:ATP binding"/>
    <property type="evidence" value="ECO:0007669"/>
    <property type="project" value="UniProtKB-KW"/>
</dbReference>
<proteinExistence type="predicted"/>
<organism evidence="4 5">
    <name type="scientific">Dentiscutata erythropus</name>
    <dbReference type="NCBI Taxonomy" id="1348616"/>
    <lineage>
        <taxon>Eukaryota</taxon>
        <taxon>Fungi</taxon>
        <taxon>Fungi incertae sedis</taxon>
        <taxon>Mucoromycota</taxon>
        <taxon>Glomeromycotina</taxon>
        <taxon>Glomeromycetes</taxon>
        <taxon>Diversisporales</taxon>
        <taxon>Gigasporaceae</taxon>
        <taxon>Dentiscutata</taxon>
    </lineage>
</organism>
<evidence type="ECO:0000313" key="4">
    <source>
        <dbReference type="EMBL" id="CAG8494265.1"/>
    </source>
</evidence>
<gene>
    <name evidence="4" type="ORF">DERYTH_LOCUS2570</name>
</gene>
<dbReference type="SUPFAM" id="SSF56112">
    <property type="entry name" value="Protein kinase-like (PK-like)"/>
    <property type="match status" value="1"/>
</dbReference>
<dbReference type="AlphaFoldDB" id="A0A9N8WRM6"/>
<feature type="domain" description="Protein kinase" evidence="3">
    <location>
        <begin position="43"/>
        <end position="319"/>
    </location>
</feature>
<reference evidence="4" key="1">
    <citation type="submission" date="2021-06" db="EMBL/GenBank/DDBJ databases">
        <authorList>
            <person name="Kallberg Y."/>
            <person name="Tangrot J."/>
            <person name="Rosling A."/>
        </authorList>
    </citation>
    <scope>NUCLEOTIDE SEQUENCE</scope>
    <source>
        <strain evidence="4">MA453B</strain>
    </source>
</reference>
<sequence>MSTVSEDETRKVNENQKTLLEYSDELEKQLKVLSIKPFKFSQFTNIQTIGHGGSTIVYSAIFEDQKYALKSIKNSLHLDNKSFKNFIQDIEHLRNINHPNIIKLFGTSRDPQTGNFMIVLQFAKDTDLRNYLGKKQKKGLYEISWTELIKLANGITHGLKYLHDKKIIHRDLGKREKIIENTPEEYASLYSKCWSSNLTDRPTPDEILNELEKLLTGVSVESITNNLVTHNYLYEETENYKVNNKFKEYYLLIEKIINDSMINFFDYDEFINFEKICENGHEKIQKAYWKSRELTVTLHNIKIGLNINKEIIQEYIKKV</sequence>
<dbReference type="Gene3D" id="1.10.510.10">
    <property type="entry name" value="Transferase(Phosphotransferase) domain 1"/>
    <property type="match status" value="2"/>
</dbReference>
<dbReference type="OrthoDB" id="1668230at2759"/>
<dbReference type="InterPro" id="IPR000719">
    <property type="entry name" value="Prot_kinase_dom"/>
</dbReference>
<evidence type="ECO:0000256" key="1">
    <source>
        <dbReference type="ARBA" id="ARBA00022741"/>
    </source>
</evidence>